<gene>
    <name evidence="1" type="ORF">A4U53_003730</name>
</gene>
<keyword evidence="1" id="KW-0614">Plasmid</keyword>
<sequence length="111" mass="12753">MGSAISSREDFDAERLRRRARQTKDAARLGNVTFQIVRDWVLRFNAYGPDGPINGKAPRPKSRLDDTQRAARRLAHHHFHAQYLTEGESHDPDCRSVGANRQRRSCRSARQ</sequence>
<evidence type="ECO:0000313" key="1">
    <source>
        <dbReference type="EMBL" id="XKM38159.1"/>
    </source>
</evidence>
<evidence type="ECO:0000313" key="2">
    <source>
        <dbReference type="Proteomes" id="UP000078465"/>
    </source>
</evidence>
<accession>A0ACD5EGE9</accession>
<reference evidence="1" key="1">
    <citation type="submission" date="2024-10" db="EMBL/GenBank/DDBJ databases">
        <title>Strain of Rhizobium-related bacteria isolated fromm roots of Vavilovia formosa.</title>
        <authorList>
            <person name="Kimeklis A."/>
            <person name="Afonin A."/>
        </authorList>
    </citation>
    <scope>NUCLEOTIDE SEQUENCE</scope>
    <source>
        <strain evidence="1">Vaf-46</strain>
    </source>
</reference>
<protein>
    <submittedName>
        <fullName evidence="1">Helix-turn-helix domain-containing protein</fullName>
    </submittedName>
</protein>
<organism evidence="1 2">
    <name type="scientific">Rhizobium ruizarguesonis</name>
    <dbReference type="NCBI Taxonomy" id="2081791"/>
    <lineage>
        <taxon>Bacteria</taxon>
        <taxon>Pseudomonadati</taxon>
        <taxon>Pseudomonadota</taxon>
        <taxon>Alphaproteobacteria</taxon>
        <taxon>Hyphomicrobiales</taxon>
        <taxon>Rhizobiaceae</taxon>
        <taxon>Rhizobium/Agrobacterium group</taxon>
        <taxon>Rhizobium</taxon>
    </lineage>
</organism>
<dbReference type="Proteomes" id="UP000078465">
    <property type="component" value="Plasmid unnamed3"/>
</dbReference>
<proteinExistence type="predicted"/>
<dbReference type="EMBL" id="CP171850">
    <property type="protein sequence ID" value="XKM38159.1"/>
    <property type="molecule type" value="Genomic_DNA"/>
</dbReference>
<geneLocation type="plasmid" evidence="1 2">
    <name>unnamed3</name>
</geneLocation>
<name>A0ACD5EGE9_9HYPH</name>